<dbReference type="AlphaFoldDB" id="A0A1H6SWD7"/>
<dbReference type="HAMAP" id="MF_00360">
    <property type="entry name" value="Ribosomal_bS6"/>
    <property type="match status" value="1"/>
</dbReference>
<dbReference type="GO" id="GO:0003735">
    <property type="term" value="F:structural constituent of ribosome"/>
    <property type="evidence" value="ECO:0007669"/>
    <property type="project" value="InterPro"/>
</dbReference>
<dbReference type="EMBL" id="FNXY01000003">
    <property type="protein sequence ID" value="SEI72259.1"/>
    <property type="molecule type" value="Genomic_DNA"/>
</dbReference>
<keyword evidence="6" id="KW-0694">RNA-binding</keyword>
<dbReference type="GO" id="GO:0070181">
    <property type="term" value="F:small ribosomal subunit rRNA binding"/>
    <property type="evidence" value="ECO:0007669"/>
    <property type="project" value="TreeGrafter"/>
</dbReference>
<organism evidence="7 8">
    <name type="scientific">Dyadobacter koreensis</name>
    <dbReference type="NCBI Taxonomy" id="408657"/>
    <lineage>
        <taxon>Bacteria</taxon>
        <taxon>Pseudomonadati</taxon>
        <taxon>Bacteroidota</taxon>
        <taxon>Cytophagia</taxon>
        <taxon>Cytophagales</taxon>
        <taxon>Spirosomataceae</taxon>
        <taxon>Dyadobacter</taxon>
    </lineage>
</organism>
<dbReference type="CDD" id="cd00473">
    <property type="entry name" value="bS6"/>
    <property type="match status" value="1"/>
</dbReference>
<dbReference type="NCBIfam" id="TIGR00166">
    <property type="entry name" value="S6"/>
    <property type="match status" value="1"/>
</dbReference>
<keyword evidence="3 6" id="KW-0687">Ribonucleoprotein</keyword>
<dbReference type="GO" id="GO:0006412">
    <property type="term" value="P:translation"/>
    <property type="evidence" value="ECO:0007669"/>
    <property type="project" value="UniProtKB-UniRule"/>
</dbReference>
<name>A0A1H6SWD7_9BACT</name>
<evidence type="ECO:0000256" key="4">
    <source>
        <dbReference type="ARBA" id="ARBA00035104"/>
    </source>
</evidence>
<keyword evidence="2 6" id="KW-0689">Ribosomal protein</keyword>
<dbReference type="InterPro" id="IPR014717">
    <property type="entry name" value="Transl_elong_EF1B/ribsomal_bS6"/>
</dbReference>
<evidence type="ECO:0000256" key="6">
    <source>
        <dbReference type="HAMAP-Rule" id="MF_00360"/>
    </source>
</evidence>
<sequence>MSKQYETVFILTPILSEAQMRDAVEKFRTLITDNGGSLVHEENWGLRKLAYPIQKKNTGYYTVFEYASEGGAVVDVLETEFRRDERVMRFLTIALDKDSLAYNEKKRKGLVGRKKEETTTESKTEA</sequence>
<dbReference type="GO" id="GO:0005840">
    <property type="term" value="C:ribosome"/>
    <property type="evidence" value="ECO:0007669"/>
    <property type="project" value="UniProtKB-KW"/>
</dbReference>
<dbReference type="GO" id="GO:1990904">
    <property type="term" value="C:ribonucleoprotein complex"/>
    <property type="evidence" value="ECO:0007669"/>
    <property type="project" value="UniProtKB-KW"/>
</dbReference>
<dbReference type="GO" id="GO:0005737">
    <property type="term" value="C:cytoplasm"/>
    <property type="evidence" value="ECO:0007669"/>
    <property type="project" value="UniProtKB-ARBA"/>
</dbReference>
<dbReference type="STRING" id="408657.SAMN04487995_1877"/>
<protein>
    <recommendedName>
        <fullName evidence="5 6">Small ribosomal subunit protein bS6</fullName>
    </recommendedName>
</protein>
<dbReference type="RefSeq" id="WP_090334902.1">
    <property type="nucleotide sequence ID" value="NZ_FNXY01000003.1"/>
</dbReference>
<gene>
    <name evidence="6" type="primary">rpsF</name>
    <name evidence="7" type="ORF">SAMN04487995_1877</name>
</gene>
<reference evidence="7 8" key="1">
    <citation type="submission" date="2016-10" db="EMBL/GenBank/DDBJ databases">
        <authorList>
            <person name="de Groot N.N."/>
        </authorList>
    </citation>
    <scope>NUCLEOTIDE SEQUENCE [LARGE SCALE GENOMIC DNA]</scope>
    <source>
        <strain evidence="7 8">DSM 19938</strain>
    </source>
</reference>
<proteinExistence type="inferred from homology"/>
<evidence type="ECO:0000256" key="1">
    <source>
        <dbReference type="ARBA" id="ARBA00009512"/>
    </source>
</evidence>
<dbReference type="PANTHER" id="PTHR21011">
    <property type="entry name" value="MITOCHONDRIAL 28S RIBOSOMAL PROTEIN S6"/>
    <property type="match status" value="1"/>
</dbReference>
<evidence type="ECO:0000313" key="8">
    <source>
        <dbReference type="Proteomes" id="UP000199532"/>
    </source>
</evidence>
<evidence type="ECO:0000256" key="3">
    <source>
        <dbReference type="ARBA" id="ARBA00023274"/>
    </source>
</evidence>
<evidence type="ECO:0000256" key="5">
    <source>
        <dbReference type="ARBA" id="ARBA00035294"/>
    </source>
</evidence>
<dbReference type="SUPFAM" id="SSF54995">
    <property type="entry name" value="Ribosomal protein S6"/>
    <property type="match status" value="1"/>
</dbReference>
<comment type="function">
    <text evidence="4 6">Binds together with bS18 to 16S ribosomal RNA.</text>
</comment>
<accession>A0A1H6SWD7</accession>
<dbReference type="Proteomes" id="UP000199532">
    <property type="component" value="Unassembled WGS sequence"/>
</dbReference>
<evidence type="ECO:0000313" key="7">
    <source>
        <dbReference type="EMBL" id="SEI72259.1"/>
    </source>
</evidence>
<dbReference type="PANTHER" id="PTHR21011:SF1">
    <property type="entry name" value="SMALL RIBOSOMAL SUBUNIT PROTEIN BS6M"/>
    <property type="match status" value="1"/>
</dbReference>
<keyword evidence="8" id="KW-1185">Reference proteome</keyword>
<comment type="similarity">
    <text evidence="1 6">Belongs to the bacterial ribosomal protein bS6 family.</text>
</comment>
<dbReference type="InterPro" id="IPR035980">
    <property type="entry name" value="Ribosomal_bS6_sf"/>
</dbReference>
<evidence type="ECO:0000256" key="2">
    <source>
        <dbReference type="ARBA" id="ARBA00022980"/>
    </source>
</evidence>
<dbReference type="OrthoDB" id="9812702at2"/>
<dbReference type="Pfam" id="PF01250">
    <property type="entry name" value="Ribosomal_S6"/>
    <property type="match status" value="1"/>
</dbReference>
<dbReference type="InterPro" id="IPR020814">
    <property type="entry name" value="Ribosomal_S6_plastid/chlpt"/>
</dbReference>
<keyword evidence="6" id="KW-0699">rRNA-binding</keyword>
<dbReference type="Gene3D" id="3.30.70.60">
    <property type="match status" value="1"/>
</dbReference>
<dbReference type="InterPro" id="IPR000529">
    <property type="entry name" value="Ribosomal_bS6"/>
</dbReference>